<comment type="caution">
    <text evidence="2">The sequence shown here is derived from an EMBL/GenBank/DDBJ whole genome shotgun (WGS) entry which is preliminary data.</text>
</comment>
<name>A0A1G1W725_9BACT</name>
<gene>
    <name evidence="2" type="ORF">A2172_04260</name>
</gene>
<evidence type="ECO:0000313" key="2">
    <source>
        <dbReference type="EMBL" id="OGY23414.1"/>
    </source>
</evidence>
<dbReference type="Pfam" id="PF07963">
    <property type="entry name" value="N_methyl"/>
    <property type="match status" value="1"/>
</dbReference>
<proteinExistence type="predicted"/>
<evidence type="ECO:0000313" key="3">
    <source>
        <dbReference type="Proteomes" id="UP000176631"/>
    </source>
</evidence>
<dbReference type="InterPro" id="IPR045584">
    <property type="entry name" value="Pilin-like"/>
</dbReference>
<keyword evidence="1" id="KW-0812">Transmembrane</keyword>
<protein>
    <submittedName>
        <fullName evidence="2">Uncharacterized protein</fullName>
    </submittedName>
</protein>
<sequence>MKKFLKKQKGFTLVELLIVIAIIAILVVIVIIAINPIERLNDARDRTAASNVRATGTLIATCVTQALAQPGGSIADCDDRGKIQTVADGQVPAAVTILLDDVAPDTADICAWQQGRTGRWFLYENDGTGGGTTTQIDDAEPDAADCGS</sequence>
<dbReference type="Proteomes" id="UP000176631">
    <property type="component" value="Unassembled WGS sequence"/>
</dbReference>
<dbReference type="AlphaFoldDB" id="A0A1G1W725"/>
<feature type="transmembrane region" description="Helical" evidence="1">
    <location>
        <begin position="12"/>
        <end position="34"/>
    </location>
</feature>
<evidence type="ECO:0000256" key="1">
    <source>
        <dbReference type="SAM" id="Phobius"/>
    </source>
</evidence>
<dbReference type="Gene3D" id="3.30.700.10">
    <property type="entry name" value="Glycoprotein, Type 4 Pilin"/>
    <property type="match status" value="1"/>
</dbReference>
<keyword evidence="1" id="KW-1133">Transmembrane helix</keyword>
<dbReference type="NCBIfam" id="TIGR02532">
    <property type="entry name" value="IV_pilin_GFxxxE"/>
    <property type="match status" value="1"/>
</dbReference>
<accession>A0A1G1W725</accession>
<keyword evidence="1" id="KW-0472">Membrane</keyword>
<organism evidence="2 3">
    <name type="scientific">Candidatus Woykebacteria bacterium RBG_13_40_15</name>
    <dbReference type="NCBI Taxonomy" id="1802593"/>
    <lineage>
        <taxon>Bacteria</taxon>
        <taxon>Candidatus Woykeibacteriota</taxon>
    </lineage>
</organism>
<dbReference type="STRING" id="1802593.A2172_04260"/>
<dbReference type="PROSITE" id="PS00409">
    <property type="entry name" value="PROKAR_NTER_METHYL"/>
    <property type="match status" value="1"/>
</dbReference>
<dbReference type="InterPro" id="IPR012902">
    <property type="entry name" value="N_methyl_site"/>
</dbReference>
<dbReference type="SUPFAM" id="SSF54523">
    <property type="entry name" value="Pili subunits"/>
    <property type="match status" value="1"/>
</dbReference>
<dbReference type="EMBL" id="MHCP01000025">
    <property type="protein sequence ID" value="OGY23414.1"/>
    <property type="molecule type" value="Genomic_DNA"/>
</dbReference>
<reference evidence="2 3" key="1">
    <citation type="journal article" date="2016" name="Nat. Commun.">
        <title>Thousands of microbial genomes shed light on interconnected biogeochemical processes in an aquifer system.</title>
        <authorList>
            <person name="Anantharaman K."/>
            <person name="Brown C.T."/>
            <person name="Hug L.A."/>
            <person name="Sharon I."/>
            <person name="Castelle C.J."/>
            <person name="Probst A.J."/>
            <person name="Thomas B.C."/>
            <person name="Singh A."/>
            <person name="Wilkins M.J."/>
            <person name="Karaoz U."/>
            <person name="Brodie E.L."/>
            <person name="Williams K.H."/>
            <person name="Hubbard S.S."/>
            <person name="Banfield J.F."/>
        </authorList>
    </citation>
    <scope>NUCLEOTIDE SEQUENCE [LARGE SCALE GENOMIC DNA]</scope>
</reference>